<dbReference type="Proteomes" id="UP000586947">
    <property type="component" value="Unassembled WGS sequence"/>
</dbReference>
<proteinExistence type="inferred from homology"/>
<reference evidence="8 9" key="1">
    <citation type="submission" date="2020-08" db="EMBL/GenBank/DDBJ databases">
        <title>Sequencing the genomes of 1000 actinobacteria strains.</title>
        <authorList>
            <person name="Klenk H.-P."/>
        </authorList>
    </citation>
    <scope>NUCLEOTIDE SEQUENCE [LARGE SCALE GENOMIC DNA]</scope>
    <source>
        <strain evidence="8 9">DSM 103125</strain>
    </source>
</reference>
<feature type="transmembrane region" description="Helical" evidence="6">
    <location>
        <begin position="133"/>
        <end position="160"/>
    </location>
</feature>
<dbReference type="PANTHER" id="PTHR43229">
    <property type="entry name" value="NODULATION PROTEIN J"/>
    <property type="match status" value="1"/>
</dbReference>
<keyword evidence="5" id="KW-0046">Antibiotic resistance</keyword>
<evidence type="ECO:0000256" key="2">
    <source>
        <dbReference type="ARBA" id="ARBA00022692"/>
    </source>
</evidence>
<organism evidence="8 9">
    <name type="scientific">Micromonospora parathelypteridis</name>
    <dbReference type="NCBI Taxonomy" id="1839617"/>
    <lineage>
        <taxon>Bacteria</taxon>
        <taxon>Bacillati</taxon>
        <taxon>Actinomycetota</taxon>
        <taxon>Actinomycetes</taxon>
        <taxon>Micromonosporales</taxon>
        <taxon>Micromonosporaceae</taxon>
        <taxon>Micromonospora</taxon>
    </lineage>
</organism>
<keyword evidence="6" id="KW-1003">Cell membrane</keyword>
<evidence type="ECO:0000256" key="3">
    <source>
        <dbReference type="ARBA" id="ARBA00022989"/>
    </source>
</evidence>
<dbReference type="GO" id="GO:0046677">
    <property type="term" value="P:response to antibiotic"/>
    <property type="evidence" value="ECO:0007669"/>
    <property type="project" value="UniProtKB-KW"/>
</dbReference>
<dbReference type="PIRSF" id="PIRSF006648">
    <property type="entry name" value="DrrB"/>
    <property type="match status" value="1"/>
</dbReference>
<dbReference type="Pfam" id="PF01061">
    <property type="entry name" value="ABC2_membrane"/>
    <property type="match status" value="1"/>
</dbReference>
<comment type="caution">
    <text evidence="8">The sequence shown here is derived from an EMBL/GenBank/DDBJ whole genome shotgun (WGS) entry which is preliminary data.</text>
</comment>
<keyword evidence="3 6" id="KW-1133">Transmembrane helix</keyword>
<dbReference type="GO" id="GO:0140359">
    <property type="term" value="F:ABC-type transporter activity"/>
    <property type="evidence" value="ECO:0007669"/>
    <property type="project" value="InterPro"/>
</dbReference>
<dbReference type="RefSeq" id="WP_221309678.1">
    <property type="nucleotide sequence ID" value="NZ_BMNF01000008.1"/>
</dbReference>
<gene>
    <name evidence="8" type="ORF">HNR20_000617</name>
</gene>
<evidence type="ECO:0000256" key="1">
    <source>
        <dbReference type="ARBA" id="ARBA00004141"/>
    </source>
</evidence>
<accession>A0A840VH01</accession>
<feature type="transmembrane region" description="Helical" evidence="6">
    <location>
        <begin position="58"/>
        <end position="79"/>
    </location>
</feature>
<comment type="subcellular location">
    <subcellularLocation>
        <location evidence="6">Cell membrane</location>
        <topology evidence="6">Multi-pass membrane protein</topology>
    </subcellularLocation>
    <subcellularLocation>
        <location evidence="1">Membrane</location>
        <topology evidence="1">Multi-pass membrane protein</topology>
    </subcellularLocation>
</comment>
<feature type="transmembrane region" description="Helical" evidence="6">
    <location>
        <begin position="100"/>
        <end position="127"/>
    </location>
</feature>
<protein>
    <recommendedName>
        <fullName evidence="6">Transport permease protein</fullName>
    </recommendedName>
</protein>
<feature type="transmembrane region" description="Helical" evidence="6">
    <location>
        <begin position="225"/>
        <end position="243"/>
    </location>
</feature>
<dbReference type="PROSITE" id="PS51012">
    <property type="entry name" value="ABC_TM2"/>
    <property type="match status" value="1"/>
</dbReference>
<dbReference type="InterPro" id="IPR000412">
    <property type="entry name" value="ABC_2_transport"/>
</dbReference>
<dbReference type="PANTHER" id="PTHR43229:SF2">
    <property type="entry name" value="NODULATION PROTEIN J"/>
    <property type="match status" value="1"/>
</dbReference>
<dbReference type="InterPro" id="IPR013525">
    <property type="entry name" value="ABC2_TM"/>
</dbReference>
<sequence length="251" mass="27139">MRMVMQLARQTALILLRSARPWYRSPIAVFVGLSGPLIYLVLFGPLLKSSLGGDSWQWFVPGMLMQLTVFGAAYAGFSLTPELRNGVMERLWVAPVSRTALLLGRVLSDVAQLMLQGVLLLVVAVLFGFHTSLAAMGLALALVAVLGAGLSSASYALALWIREENRFAPLLSMLLLPLMLLSGVLLPMESAPGWLHTLSRINPLTYVVDALRAITTQRYAADETLIGLAVTIGLGAACAFWGLRAMAREQT</sequence>
<dbReference type="InterPro" id="IPR051784">
    <property type="entry name" value="Nod_factor_ABC_transporter"/>
</dbReference>
<keyword evidence="4 6" id="KW-0472">Membrane</keyword>
<keyword evidence="2 6" id="KW-0812">Transmembrane</keyword>
<feature type="transmembrane region" description="Helical" evidence="6">
    <location>
        <begin position="27"/>
        <end position="46"/>
    </location>
</feature>
<keyword evidence="6" id="KW-0813">Transport</keyword>
<name>A0A840VH01_9ACTN</name>
<dbReference type="InterPro" id="IPR047817">
    <property type="entry name" value="ABC2_TM_bact-type"/>
</dbReference>
<feature type="domain" description="ABC transmembrane type-2" evidence="7">
    <location>
        <begin position="23"/>
        <end position="249"/>
    </location>
</feature>
<dbReference type="AlphaFoldDB" id="A0A840VH01"/>
<dbReference type="GO" id="GO:0043190">
    <property type="term" value="C:ATP-binding cassette (ABC) transporter complex"/>
    <property type="evidence" value="ECO:0007669"/>
    <property type="project" value="InterPro"/>
</dbReference>
<evidence type="ECO:0000259" key="7">
    <source>
        <dbReference type="PROSITE" id="PS51012"/>
    </source>
</evidence>
<keyword evidence="9" id="KW-1185">Reference proteome</keyword>
<comment type="similarity">
    <text evidence="6">Belongs to the ABC-2 integral membrane protein family.</text>
</comment>
<feature type="transmembrane region" description="Helical" evidence="6">
    <location>
        <begin position="167"/>
        <end position="188"/>
    </location>
</feature>
<evidence type="ECO:0000256" key="6">
    <source>
        <dbReference type="RuleBase" id="RU361157"/>
    </source>
</evidence>
<evidence type="ECO:0000256" key="5">
    <source>
        <dbReference type="ARBA" id="ARBA00023251"/>
    </source>
</evidence>
<evidence type="ECO:0000313" key="9">
    <source>
        <dbReference type="Proteomes" id="UP000586947"/>
    </source>
</evidence>
<evidence type="ECO:0000256" key="4">
    <source>
        <dbReference type="ARBA" id="ARBA00023136"/>
    </source>
</evidence>
<dbReference type="EMBL" id="JACHDP010000001">
    <property type="protein sequence ID" value="MBB5476112.1"/>
    <property type="molecule type" value="Genomic_DNA"/>
</dbReference>
<evidence type="ECO:0000313" key="8">
    <source>
        <dbReference type="EMBL" id="MBB5476112.1"/>
    </source>
</evidence>
<dbReference type="PRINTS" id="PR00164">
    <property type="entry name" value="ABC2TRNSPORT"/>
</dbReference>